<keyword evidence="1" id="KW-0472">Membrane</keyword>
<feature type="transmembrane region" description="Helical" evidence="1">
    <location>
        <begin position="64"/>
        <end position="88"/>
    </location>
</feature>
<organism evidence="2 3">
    <name type="scientific">Mycena metata</name>
    <dbReference type="NCBI Taxonomy" id="1033252"/>
    <lineage>
        <taxon>Eukaryota</taxon>
        <taxon>Fungi</taxon>
        <taxon>Dikarya</taxon>
        <taxon>Basidiomycota</taxon>
        <taxon>Agaricomycotina</taxon>
        <taxon>Agaricomycetes</taxon>
        <taxon>Agaricomycetidae</taxon>
        <taxon>Agaricales</taxon>
        <taxon>Marasmiineae</taxon>
        <taxon>Mycenaceae</taxon>
        <taxon>Mycena</taxon>
    </lineage>
</organism>
<protein>
    <submittedName>
        <fullName evidence="2">Uncharacterized protein</fullName>
    </submittedName>
</protein>
<evidence type="ECO:0000313" key="2">
    <source>
        <dbReference type="EMBL" id="KAJ7702930.1"/>
    </source>
</evidence>
<comment type="caution">
    <text evidence="2">The sequence shown here is derived from an EMBL/GenBank/DDBJ whole genome shotgun (WGS) entry which is preliminary data.</text>
</comment>
<sequence length="91" mass="10629">MRRQYELTVRQEPKQARMRGIGGKGSFVSVTIDCYTVILMLLMLRSLPYGRLSAASYHMATYEYFVLIPVLPYTLPQFFQNTYLLVLLTQR</sequence>
<dbReference type="AlphaFoldDB" id="A0AAD7E1U4"/>
<keyword evidence="1" id="KW-0812">Transmembrane</keyword>
<feature type="transmembrane region" description="Helical" evidence="1">
    <location>
        <begin position="21"/>
        <end position="44"/>
    </location>
</feature>
<evidence type="ECO:0000313" key="3">
    <source>
        <dbReference type="Proteomes" id="UP001215598"/>
    </source>
</evidence>
<dbReference type="Proteomes" id="UP001215598">
    <property type="component" value="Unassembled WGS sequence"/>
</dbReference>
<reference evidence="2" key="1">
    <citation type="submission" date="2023-03" db="EMBL/GenBank/DDBJ databases">
        <title>Massive genome expansion in bonnet fungi (Mycena s.s.) driven by repeated elements and novel gene families across ecological guilds.</title>
        <authorList>
            <consortium name="Lawrence Berkeley National Laboratory"/>
            <person name="Harder C.B."/>
            <person name="Miyauchi S."/>
            <person name="Viragh M."/>
            <person name="Kuo A."/>
            <person name="Thoen E."/>
            <person name="Andreopoulos B."/>
            <person name="Lu D."/>
            <person name="Skrede I."/>
            <person name="Drula E."/>
            <person name="Henrissat B."/>
            <person name="Morin E."/>
            <person name="Kohler A."/>
            <person name="Barry K."/>
            <person name="LaButti K."/>
            <person name="Morin E."/>
            <person name="Salamov A."/>
            <person name="Lipzen A."/>
            <person name="Mereny Z."/>
            <person name="Hegedus B."/>
            <person name="Baldrian P."/>
            <person name="Stursova M."/>
            <person name="Weitz H."/>
            <person name="Taylor A."/>
            <person name="Grigoriev I.V."/>
            <person name="Nagy L.G."/>
            <person name="Martin F."/>
            <person name="Kauserud H."/>
        </authorList>
    </citation>
    <scope>NUCLEOTIDE SEQUENCE</scope>
    <source>
        <strain evidence="2">CBHHK182m</strain>
    </source>
</reference>
<dbReference type="EMBL" id="JARKIB010000505">
    <property type="protein sequence ID" value="KAJ7702930.1"/>
    <property type="molecule type" value="Genomic_DNA"/>
</dbReference>
<accession>A0AAD7E1U4</accession>
<proteinExistence type="predicted"/>
<keyword evidence="3" id="KW-1185">Reference proteome</keyword>
<evidence type="ECO:0000256" key="1">
    <source>
        <dbReference type="SAM" id="Phobius"/>
    </source>
</evidence>
<keyword evidence="1" id="KW-1133">Transmembrane helix</keyword>
<name>A0AAD7E1U4_9AGAR</name>
<gene>
    <name evidence="2" type="ORF">B0H16DRAFT_1638986</name>
</gene>